<evidence type="ECO:0000256" key="3">
    <source>
        <dbReference type="ARBA" id="ARBA00022679"/>
    </source>
</evidence>
<comment type="catalytic activity">
    <reaction evidence="8">
        <text>L-seryl-[protein] + ATP = O-phospho-L-seryl-[protein] + ADP + H(+)</text>
        <dbReference type="Rhea" id="RHEA:17989"/>
        <dbReference type="Rhea" id="RHEA-COMP:9863"/>
        <dbReference type="Rhea" id="RHEA-COMP:11604"/>
        <dbReference type="ChEBI" id="CHEBI:15378"/>
        <dbReference type="ChEBI" id="CHEBI:29999"/>
        <dbReference type="ChEBI" id="CHEBI:30616"/>
        <dbReference type="ChEBI" id="CHEBI:83421"/>
        <dbReference type="ChEBI" id="CHEBI:456216"/>
        <dbReference type="EC" id="2.7.11.1"/>
    </reaction>
</comment>
<dbReference type="GO" id="GO:0000245">
    <property type="term" value="P:spliceosomal complex assembly"/>
    <property type="evidence" value="ECO:0007669"/>
    <property type="project" value="TreeGrafter"/>
</dbReference>
<evidence type="ECO:0000256" key="4">
    <source>
        <dbReference type="ARBA" id="ARBA00022741"/>
    </source>
</evidence>
<dbReference type="PANTHER" id="PTHR47634">
    <property type="entry name" value="PROTEIN KINASE DOMAIN-CONTAINING PROTEIN-RELATED"/>
    <property type="match status" value="1"/>
</dbReference>
<dbReference type="Proteomes" id="UP001143548">
    <property type="component" value="Unassembled WGS sequence"/>
</dbReference>
<evidence type="ECO:0000256" key="7">
    <source>
        <dbReference type="ARBA" id="ARBA00047899"/>
    </source>
</evidence>
<evidence type="ECO:0000256" key="2">
    <source>
        <dbReference type="ARBA" id="ARBA00022527"/>
    </source>
</evidence>
<evidence type="ECO:0000256" key="1">
    <source>
        <dbReference type="ARBA" id="ARBA00012513"/>
    </source>
</evidence>
<protein>
    <recommendedName>
        <fullName evidence="1">non-specific serine/threonine protein kinase</fullName>
        <ecNumber evidence="1">2.7.11.1</ecNumber>
    </recommendedName>
</protein>
<accession>A0A9W5YJX7</accession>
<name>A0A9W5YJX7_9EURO</name>
<evidence type="ECO:0000256" key="5">
    <source>
        <dbReference type="ARBA" id="ARBA00022777"/>
    </source>
</evidence>
<dbReference type="EMBL" id="BROQ01000019">
    <property type="protein sequence ID" value="GKZ19393.1"/>
    <property type="molecule type" value="Genomic_DNA"/>
</dbReference>
<evidence type="ECO:0000256" key="9">
    <source>
        <dbReference type="PROSITE-ProRule" id="PRU10141"/>
    </source>
</evidence>
<keyword evidence="3" id="KW-0808">Transferase</keyword>
<dbReference type="PROSITE" id="PS00107">
    <property type="entry name" value="PROTEIN_KINASE_ATP"/>
    <property type="match status" value="1"/>
</dbReference>
<dbReference type="EC" id="2.7.11.1" evidence="1"/>
<gene>
    <name evidence="10" type="ORF">AbraCBS73388_003864</name>
</gene>
<evidence type="ECO:0000256" key="8">
    <source>
        <dbReference type="ARBA" id="ARBA00048679"/>
    </source>
</evidence>
<keyword evidence="4 9" id="KW-0547">Nucleotide-binding</keyword>
<keyword evidence="2" id="KW-0723">Serine/threonine-protein kinase</keyword>
<comment type="caution">
    <text evidence="10">The sequence shown here is derived from an EMBL/GenBank/DDBJ whole genome shotgun (WGS) entry which is preliminary data.</text>
</comment>
<dbReference type="SUPFAM" id="SSF56112">
    <property type="entry name" value="Protein kinase-like (PK-like)"/>
    <property type="match status" value="1"/>
</dbReference>
<organism evidence="10 11">
    <name type="scientific">Aspergillus brasiliensis</name>
    <dbReference type="NCBI Taxonomy" id="319629"/>
    <lineage>
        <taxon>Eukaryota</taxon>
        <taxon>Fungi</taxon>
        <taxon>Dikarya</taxon>
        <taxon>Ascomycota</taxon>
        <taxon>Pezizomycotina</taxon>
        <taxon>Eurotiomycetes</taxon>
        <taxon>Eurotiomycetidae</taxon>
        <taxon>Eurotiales</taxon>
        <taxon>Aspergillaceae</taxon>
        <taxon>Aspergillus</taxon>
        <taxon>Aspergillus subgen. Circumdati</taxon>
    </lineage>
</organism>
<sequence length="140" mass="16314">MSVNWIFKSSPCKPSNVPMQILPAAEAIEEERTPHYKPKYYYPVRLYEILNNRYQITAKLGWGTSSTVWLARDLNQWRWCPARYVAIKIKANNYATKEDAERELRITEKITNTNPQHVGRNFVSTLLDSFDLPGPEDTHV</sequence>
<dbReference type="FunFam" id="3.30.200.20:FF:000786">
    <property type="entry name" value="Protein kinase domain protein"/>
    <property type="match status" value="1"/>
</dbReference>
<feature type="binding site" evidence="9">
    <location>
        <position position="88"/>
    </location>
    <ligand>
        <name>ATP</name>
        <dbReference type="ChEBI" id="CHEBI:30616"/>
    </ligand>
</feature>
<dbReference type="InterPro" id="IPR017441">
    <property type="entry name" value="Protein_kinase_ATP_BS"/>
</dbReference>
<dbReference type="GO" id="GO:0050684">
    <property type="term" value="P:regulation of mRNA processing"/>
    <property type="evidence" value="ECO:0007669"/>
    <property type="project" value="TreeGrafter"/>
</dbReference>
<evidence type="ECO:0000313" key="11">
    <source>
        <dbReference type="Proteomes" id="UP001143548"/>
    </source>
</evidence>
<comment type="catalytic activity">
    <reaction evidence="7">
        <text>L-threonyl-[protein] + ATP = O-phospho-L-threonyl-[protein] + ADP + H(+)</text>
        <dbReference type="Rhea" id="RHEA:46608"/>
        <dbReference type="Rhea" id="RHEA-COMP:11060"/>
        <dbReference type="Rhea" id="RHEA-COMP:11605"/>
        <dbReference type="ChEBI" id="CHEBI:15378"/>
        <dbReference type="ChEBI" id="CHEBI:30013"/>
        <dbReference type="ChEBI" id="CHEBI:30616"/>
        <dbReference type="ChEBI" id="CHEBI:61977"/>
        <dbReference type="ChEBI" id="CHEBI:456216"/>
        <dbReference type="EC" id="2.7.11.1"/>
    </reaction>
</comment>
<dbReference type="InterPro" id="IPR011009">
    <property type="entry name" value="Kinase-like_dom_sf"/>
</dbReference>
<reference evidence="10" key="1">
    <citation type="submission" date="2022-07" db="EMBL/GenBank/DDBJ databases">
        <title>Taxonomy of Aspergillus series Nigri: significant species reduction supported by multi-species coalescent approaches.</title>
        <authorList>
            <person name="Bian C."/>
            <person name="Kusuya Y."/>
            <person name="Sklenar F."/>
            <person name="D'hooge E."/>
            <person name="Yaguchi T."/>
            <person name="Takahashi H."/>
            <person name="Hubka V."/>
        </authorList>
    </citation>
    <scope>NUCLEOTIDE SEQUENCE</scope>
    <source>
        <strain evidence="10">CBS 733.88</strain>
    </source>
</reference>
<proteinExistence type="predicted"/>
<dbReference type="GO" id="GO:0004674">
    <property type="term" value="F:protein serine/threonine kinase activity"/>
    <property type="evidence" value="ECO:0007669"/>
    <property type="project" value="UniProtKB-KW"/>
</dbReference>
<dbReference type="GO" id="GO:0005524">
    <property type="term" value="F:ATP binding"/>
    <property type="evidence" value="ECO:0007669"/>
    <property type="project" value="UniProtKB-UniRule"/>
</dbReference>
<dbReference type="PANTHER" id="PTHR47634:SF9">
    <property type="entry name" value="PROTEIN KINASE DOMAIN-CONTAINING PROTEIN-RELATED"/>
    <property type="match status" value="1"/>
</dbReference>
<dbReference type="InterPro" id="IPR051334">
    <property type="entry name" value="SRPK"/>
</dbReference>
<evidence type="ECO:0000313" key="10">
    <source>
        <dbReference type="EMBL" id="GKZ19393.1"/>
    </source>
</evidence>
<keyword evidence="6 9" id="KW-0067">ATP-binding</keyword>
<dbReference type="AlphaFoldDB" id="A0A9W5YJX7"/>
<dbReference type="Gene3D" id="1.10.510.10">
    <property type="entry name" value="Transferase(Phosphotransferase) domain 1"/>
    <property type="match status" value="1"/>
</dbReference>
<dbReference type="Gene3D" id="3.30.200.20">
    <property type="entry name" value="Phosphorylase Kinase, domain 1"/>
    <property type="match status" value="1"/>
</dbReference>
<evidence type="ECO:0000256" key="6">
    <source>
        <dbReference type="ARBA" id="ARBA00022840"/>
    </source>
</evidence>
<keyword evidence="5" id="KW-0418">Kinase</keyword>